<feature type="transmembrane region" description="Helical" evidence="8">
    <location>
        <begin position="105"/>
        <end position="126"/>
    </location>
</feature>
<feature type="transmembrane region" description="Helical" evidence="8">
    <location>
        <begin position="12"/>
        <end position="36"/>
    </location>
</feature>
<comment type="caution">
    <text evidence="10">The sequence shown here is derived from an EMBL/GenBank/DDBJ whole genome shotgun (WGS) entry which is preliminary data.</text>
</comment>
<feature type="transmembrane region" description="Helical" evidence="8">
    <location>
        <begin position="166"/>
        <end position="188"/>
    </location>
</feature>
<keyword evidence="11" id="KW-1185">Reference proteome</keyword>
<evidence type="ECO:0000256" key="2">
    <source>
        <dbReference type="ARBA" id="ARBA00022448"/>
    </source>
</evidence>
<feature type="transmembrane region" description="Helical" evidence="8">
    <location>
        <begin position="413"/>
        <end position="434"/>
    </location>
</feature>
<reference evidence="11" key="1">
    <citation type="journal article" date="2019" name="Int. J. Syst. Evol. Microbiol.">
        <title>The Global Catalogue of Microorganisms (GCM) 10K type strain sequencing project: providing services to taxonomists for standard genome sequencing and annotation.</title>
        <authorList>
            <consortium name="The Broad Institute Genomics Platform"/>
            <consortium name="The Broad Institute Genome Sequencing Center for Infectious Disease"/>
            <person name="Wu L."/>
            <person name="Ma J."/>
        </authorList>
    </citation>
    <scope>NUCLEOTIDE SEQUENCE [LARGE SCALE GENOMIC DNA]</scope>
    <source>
        <strain evidence="11">JCM 6833</strain>
    </source>
</reference>
<dbReference type="Proteomes" id="UP001501509">
    <property type="component" value="Unassembled WGS sequence"/>
</dbReference>
<dbReference type="PANTHER" id="PTHR42718">
    <property type="entry name" value="MAJOR FACILITATOR SUPERFAMILY MULTIDRUG TRANSPORTER MFSC"/>
    <property type="match status" value="1"/>
</dbReference>
<feature type="transmembrane region" description="Helical" evidence="8">
    <location>
        <begin position="454"/>
        <end position="473"/>
    </location>
</feature>
<feature type="transmembrane region" description="Helical" evidence="8">
    <location>
        <begin position="285"/>
        <end position="305"/>
    </location>
</feature>
<sequence>MPDVRLASAPGRWILLATVLGSGVAMLDATIVNVALPRLARDLDAGMAGLQWTVNAYTLTLAGFILLGGSLGDRYGRRKVFVIGVVWFAVASLLCGAAQDITTLVAARALQGVGGALLTPGSLAIIQASFASDDRPRAVGAWSGLGGIAGAAGPFLGGWLVEAAGWRWVFLLNLPLAAIVVLVAVRHVPESVDPDATGGFDILGAVLAALALAGTTYALTEAPQGTVGPAVIGGAAALGLAASVAFVLVERARGRGGRSRARRAGRPVPRPMLPLEIFASRQFSAVNVVTFVVYGAMGVMFFLFVLNLQVVSGFEPIAAGSALLPVTVLMLLLSSRAGGLAQRIGPRLPMTAGLLVAAAGMLMASRVGANASYLRDVLPAVLVFGLGLAAMVAPLTATVLASADVRHAGVASGINNAVARAAGLLAVAAIPPLAGLTGDAYNDPAAFSGGFHKALVISAAIMAAGAVLAFVTVRDDTLKAAPAESEPQCRTHCGVGSPPLEPERQDAHPGDAHPGDARPQAAPG</sequence>
<evidence type="ECO:0000313" key="10">
    <source>
        <dbReference type="EMBL" id="GAA2626136.1"/>
    </source>
</evidence>
<evidence type="ECO:0000256" key="4">
    <source>
        <dbReference type="ARBA" id="ARBA00022692"/>
    </source>
</evidence>
<gene>
    <name evidence="10" type="ORF">GCM10010411_73790</name>
</gene>
<dbReference type="NCBIfam" id="TIGR00711">
    <property type="entry name" value="efflux_EmrB"/>
    <property type="match status" value="1"/>
</dbReference>
<keyword evidence="4 8" id="KW-0812">Transmembrane</keyword>
<dbReference type="Gene3D" id="1.20.1250.20">
    <property type="entry name" value="MFS general substrate transporter like domains"/>
    <property type="match status" value="1"/>
</dbReference>
<feature type="transmembrane region" description="Helical" evidence="8">
    <location>
        <begin position="138"/>
        <end position="160"/>
    </location>
</feature>
<dbReference type="PANTHER" id="PTHR42718:SF42">
    <property type="entry name" value="EXPORT PROTEIN"/>
    <property type="match status" value="1"/>
</dbReference>
<evidence type="ECO:0000313" key="11">
    <source>
        <dbReference type="Proteomes" id="UP001501509"/>
    </source>
</evidence>
<keyword evidence="5 8" id="KW-1133">Transmembrane helix</keyword>
<dbReference type="RefSeq" id="WP_344547129.1">
    <property type="nucleotide sequence ID" value="NZ_BAAATD010000012.1"/>
</dbReference>
<evidence type="ECO:0000256" key="6">
    <source>
        <dbReference type="ARBA" id="ARBA00023136"/>
    </source>
</evidence>
<feature type="compositionally biased region" description="Basic and acidic residues" evidence="7">
    <location>
        <begin position="501"/>
        <end position="516"/>
    </location>
</feature>
<dbReference type="InterPro" id="IPR011701">
    <property type="entry name" value="MFS"/>
</dbReference>
<evidence type="ECO:0000256" key="7">
    <source>
        <dbReference type="SAM" id="MobiDB-lite"/>
    </source>
</evidence>
<dbReference type="Gene3D" id="1.20.1720.10">
    <property type="entry name" value="Multidrug resistance protein D"/>
    <property type="match status" value="1"/>
</dbReference>
<evidence type="ECO:0000256" key="5">
    <source>
        <dbReference type="ARBA" id="ARBA00022989"/>
    </source>
</evidence>
<dbReference type="InterPro" id="IPR020846">
    <property type="entry name" value="MFS_dom"/>
</dbReference>
<name>A0ABP6CWS3_9ACTN</name>
<keyword evidence="3" id="KW-1003">Cell membrane</keyword>
<feature type="transmembrane region" description="Helical" evidence="8">
    <location>
        <begin position="80"/>
        <end position="99"/>
    </location>
</feature>
<feature type="transmembrane region" description="Helical" evidence="8">
    <location>
        <begin position="377"/>
        <end position="401"/>
    </location>
</feature>
<dbReference type="CDD" id="cd17321">
    <property type="entry name" value="MFS_MMR_MDR_like"/>
    <property type="match status" value="1"/>
</dbReference>
<organism evidence="10 11">
    <name type="scientific">Actinomadura fulvescens</name>
    <dbReference type="NCBI Taxonomy" id="46160"/>
    <lineage>
        <taxon>Bacteria</taxon>
        <taxon>Bacillati</taxon>
        <taxon>Actinomycetota</taxon>
        <taxon>Actinomycetes</taxon>
        <taxon>Streptosporangiales</taxon>
        <taxon>Thermomonosporaceae</taxon>
        <taxon>Actinomadura</taxon>
    </lineage>
</organism>
<feature type="domain" description="Major facilitator superfamily (MFS) profile" evidence="9">
    <location>
        <begin position="14"/>
        <end position="477"/>
    </location>
</feature>
<keyword evidence="2" id="KW-0813">Transport</keyword>
<evidence type="ECO:0000259" key="9">
    <source>
        <dbReference type="PROSITE" id="PS50850"/>
    </source>
</evidence>
<dbReference type="SUPFAM" id="SSF103473">
    <property type="entry name" value="MFS general substrate transporter"/>
    <property type="match status" value="1"/>
</dbReference>
<keyword evidence="6 8" id="KW-0472">Membrane</keyword>
<protein>
    <submittedName>
        <fullName evidence="10">MFS transporter</fullName>
    </submittedName>
</protein>
<accession>A0ABP6CWS3</accession>
<dbReference type="Pfam" id="PF07690">
    <property type="entry name" value="MFS_1"/>
    <property type="match status" value="1"/>
</dbReference>
<dbReference type="InterPro" id="IPR036259">
    <property type="entry name" value="MFS_trans_sf"/>
</dbReference>
<feature type="transmembrane region" description="Helical" evidence="8">
    <location>
        <begin position="317"/>
        <end position="335"/>
    </location>
</feature>
<feature type="region of interest" description="Disordered" evidence="7">
    <location>
        <begin position="481"/>
        <end position="524"/>
    </location>
</feature>
<feature type="transmembrane region" description="Helical" evidence="8">
    <location>
        <begin position="347"/>
        <end position="365"/>
    </location>
</feature>
<dbReference type="PROSITE" id="PS50850">
    <property type="entry name" value="MFS"/>
    <property type="match status" value="1"/>
</dbReference>
<feature type="transmembrane region" description="Helical" evidence="8">
    <location>
        <begin position="200"/>
        <end position="220"/>
    </location>
</feature>
<dbReference type="InterPro" id="IPR004638">
    <property type="entry name" value="EmrB-like"/>
</dbReference>
<evidence type="ECO:0000256" key="3">
    <source>
        <dbReference type="ARBA" id="ARBA00022475"/>
    </source>
</evidence>
<dbReference type="EMBL" id="BAAATD010000012">
    <property type="protein sequence ID" value="GAA2626136.1"/>
    <property type="molecule type" value="Genomic_DNA"/>
</dbReference>
<proteinExistence type="predicted"/>
<evidence type="ECO:0000256" key="8">
    <source>
        <dbReference type="SAM" id="Phobius"/>
    </source>
</evidence>
<feature type="transmembrane region" description="Helical" evidence="8">
    <location>
        <begin position="226"/>
        <end position="249"/>
    </location>
</feature>
<comment type="subcellular location">
    <subcellularLocation>
        <location evidence="1">Cell membrane</location>
        <topology evidence="1">Multi-pass membrane protein</topology>
    </subcellularLocation>
</comment>
<feature type="transmembrane region" description="Helical" evidence="8">
    <location>
        <begin position="48"/>
        <end position="68"/>
    </location>
</feature>
<evidence type="ECO:0000256" key="1">
    <source>
        <dbReference type="ARBA" id="ARBA00004651"/>
    </source>
</evidence>